<proteinExistence type="inferred from homology"/>
<dbReference type="Proteomes" id="UP000092154">
    <property type="component" value="Unassembled WGS sequence"/>
</dbReference>
<keyword evidence="8" id="KW-1185">Reference proteome</keyword>
<dbReference type="SUPFAM" id="SSF50630">
    <property type="entry name" value="Acid proteases"/>
    <property type="match status" value="1"/>
</dbReference>
<dbReference type="PANTHER" id="PTHR47966">
    <property type="entry name" value="BETA-SITE APP-CLEAVING ENZYME, ISOFORM A-RELATED"/>
    <property type="match status" value="1"/>
</dbReference>
<evidence type="ECO:0000313" key="7">
    <source>
        <dbReference type="EMBL" id="OAX38411.1"/>
    </source>
</evidence>
<dbReference type="EMBL" id="KV448297">
    <property type="protein sequence ID" value="OAX38411.1"/>
    <property type="molecule type" value="Genomic_DNA"/>
</dbReference>
<dbReference type="InterPro" id="IPR001969">
    <property type="entry name" value="Aspartic_peptidase_AS"/>
</dbReference>
<gene>
    <name evidence="7" type="ORF">K503DRAFT_800481</name>
</gene>
<dbReference type="InterPro" id="IPR021109">
    <property type="entry name" value="Peptidase_aspartic_dom_sf"/>
</dbReference>
<dbReference type="CDD" id="cd05471">
    <property type="entry name" value="pepsin_like"/>
    <property type="match status" value="1"/>
</dbReference>
<comment type="similarity">
    <text evidence="1 4">Belongs to the peptidase A1 family.</text>
</comment>
<feature type="active site" evidence="3">
    <location>
        <position position="98"/>
    </location>
</feature>
<dbReference type="InterPro" id="IPR001461">
    <property type="entry name" value="Aspartic_peptidase_A1"/>
</dbReference>
<dbReference type="InterPro" id="IPR034164">
    <property type="entry name" value="Pepsin-like_dom"/>
</dbReference>
<dbReference type="InterPro" id="IPR033121">
    <property type="entry name" value="PEPTIDASE_A1"/>
</dbReference>
<dbReference type="PROSITE" id="PS00141">
    <property type="entry name" value="ASP_PROTEASE"/>
    <property type="match status" value="2"/>
</dbReference>
<feature type="chain" id="PRO_5008597711" evidence="5">
    <location>
        <begin position="21"/>
        <end position="406"/>
    </location>
</feature>
<dbReference type="GO" id="GO:0004190">
    <property type="term" value="F:aspartic-type endopeptidase activity"/>
    <property type="evidence" value="ECO:0007669"/>
    <property type="project" value="UniProtKB-KW"/>
</dbReference>
<evidence type="ECO:0000256" key="2">
    <source>
        <dbReference type="ARBA" id="ARBA00022750"/>
    </source>
</evidence>
<dbReference type="Gene3D" id="2.40.70.10">
    <property type="entry name" value="Acid Proteases"/>
    <property type="match status" value="2"/>
</dbReference>
<keyword evidence="4 7" id="KW-0645">Protease</keyword>
<evidence type="ECO:0000256" key="5">
    <source>
        <dbReference type="SAM" id="SignalP"/>
    </source>
</evidence>
<keyword evidence="4" id="KW-0378">Hydrolase</keyword>
<keyword evidence="5" id="KW-0732">Signal</keyword>
<evidence type="ECO:0000259" key="6">
    <source>
        <dbReference type="PROSITE" id="PS51767"/>
    </source>
</evidence>
<dbReference type="GO" id="GO:0006508">
    <property type="term" value="P:proteolysis"/>
    <property type="evidence" value="ECO:0007669"/>
    <property type="project" value="UniProtKB-KW"/>
</dbReference>
<accession>A0A1B7N0R7</accession>
<protein>
    <submittedName>
        <fullName evidence="7">Acid protease</fullName>
    </submittedName>
</protein>
<dbReference type="AlphaFoldDB" id="A0A1B7N0R7"/>
<reference evidence="7 8" key="1">
    <citation type="submission" date="2016-06" db="EMBL/GenBank/DDBJ databases">
        <title>Comparative genomics of the ectomycorrhizal sister species Rhizopogon vinicolor and Rhizopogon vesiculosus (Basidiomycota: Boletales) reveals a divergence of the mating type B locus.</title>
        <authorList>
            <consortium name="DOE Joint Genome Institute"/>
            <person name="Mujic A.B."/>
            <person name="Kuo A."/>
            <person name="Tritt A."/>
            <person name="Lipzen A."/>
            <person name="Chen C."/>
            <person name="Johnson J."/>
            <person name="Sharma A."/>
            <person name="Barry K."/>
            <person name="Grigoriev I.V."/>
            <person name="Spatafora J.W."/>
        </authorList>
    </citation>
    <scope>NUCLEOTIDE SEQUENCE [LARGE SCALE GENOMIC DNA]</scope>
    <source>
        <strain evidence="7 8">AM-OR11-026</strain>
    </source>
</reference>
<evidence type="ECO:0000256" key="3">
    <source>
        <dbReference type="PIRSR" id="PIRSR601461-1"/>
    </source>
</evidence>
<dbReference type="PANTHER" id="PTHR47966:SF51">
    <property type="entry name" value="BETA-SITE APP-CLEAVING ENZYME, ISOFORM A-RELATED"/>
    <property type="match status" value="1"/>
</dbReference>
<dbReference type="FunCoup" id="A0A1B7N0R7">
    <property type="interactions" value="58"/>
</dbReference>
<evidence type="ECO:0000313" key="8">
    <source>
        <dbReference type="Proteomes" id="UP000092154"/>
    </source>
</evidence>
<feature type="domain" description="Peptidase A1" evidence="6">
    <location>
        <begin position="80"/>
        <end position="396"/>
    </location>
</feature>
<keyword evidence="2 4" id="KW-0064">Aspartyl protease</keyword>
<dbReference type="PROSITE" id="PS51767">
    <property type="entry name" value="PEPTIDASE_A1"/>
    <property type="match status" value="1"/>
</dbReference>
<dbReference type="Pfam" id="PF00026">
    <property type="entry name" value="Asp"/>
    <property type="match status" value="1"/>
</dbReference>
<feature type="active site" evidence="3">
    <location>
        <position position="278"/>
    </location>
</feature>
<evidence type="ECO:0000256" key="1">
    <source>
        <dbReference type="ARBA" id="ARBA00007447"/>
    </source>
</evidence>
<dbReference type="PRINTS" id="PR00792">
    <property type="entry name" value="PEPSIN"/>
</dbReference>
<dbReference type="OrthoDB" id="660550at2759"/>
<organism evidence="7 8">
    <name type="scientific">Rhizopogon vinicolor AM-OR11-026</name>
    <dbReference type="NCBI Taxonomy" id="1314800"/>
    <lineage>
        <taxon>Eukaryota</taxon>
        <taxon>Fungi</taxon>
        <taxon>Dikarya</taxon>
        <taxon>Basidiomycota</taxon>
        <taxon>Agaricomycotina</taxon>
        <taxon>Agaricomycetes</taxon>
        <taxon>Agaricomycetidae</taxon>
        <taxon>Boletales</taxon>
        <taxon>Suillineae</taxon>
        <taxon>Rhizopogonaceae</taxon>
        <taxon>Rhizopogon</taxon>
    </lineage>
</organism>
<sequence length="406" mass="42801">MLFFIALLFLLFVALSTVDASPLHNDAANRTLSFTARVNAKRATNIVAADKARAQAMKHAGRKGKRDGSSFSITNAVVDYTTQVDVGSPATEYILLIDTGSSNTWIGANPNNHYNPTSTSVSTGGSVSVSYGSGAFSGLEYTDTVTLSSDLVITQQFIGVADSAWGIDVAGFLGVGPTDLTQGTVSNVYDVPTVTDNLKSQGIIDTEALGIYFIPSSAYDSTGELTFGGYDSSKIAGGMNYVPFTTTSPASAFWGIDQSITYGTSSSTILSETSGIVDTGTTLILIATDAFNRYQSTTSATIDESTGLLTISSDRHANLQTLTFNIGGIAYPLTPNAQIWPRSLNANIGDNSNSIYLVVSDIGSESGSGLDFINGYAFLQRYYSMYDTTNNQVGFASTGYTDATSN</sequence>
<name>A0A1B7N0R7_9AGAM</name>
<feature type="signal peptide" evidence="5">
    <location>
        <begin position="1"/>
        <end position="20"/>
    </location>
</feature>
<evidence type="ECO:0000256" key="4">
    <source>
        <dbReference type="RuleBase" id="RU000454"/>
    </source>
</evidence>
<dbReference type="STRING" id="1314800.A0A1B7N0R7"/>
<dbReference type="InParanoid" id="A0A1B7N0R7"/>